<keyword evidence="3" id="KW-0812">Transmembrane</keyword>
<comment type="caution">
    <text evidence="9">The sequence shown here is derived from an EMBL/GenBank/DDBJ whole genome shotgun (WGS) entry which is preliminary data.</text>
</comment>
<feature type="domain" description="Heavy metal binding" evidence="4">
    <location>
        <begin position="45"/>
        <end position="71"/>
    </location>
</feature>
<evidence type="ECO:0000259" key="5">
    <source>
        <dbReference type="Pfam" id="PF25869"/>
    </source>
</evidence>
<dbReference type="PANTHER" id="PTHR30097">
    <property type="entry name" value="CATION EFFLUX SYSTEM PROTEIN CUSB"/>
    <property type="match status" value="1"/>
</dbReference>
<dbReference type="InterPro" id="IPR042230">
    <property type="entry name" value="CusF_sf"/>
</dbReference>
<keyword evidence="10" id="KW-1185">Reference proteome</keyword>
<keyword evidence="2" id="KW-0813">Transport</keyword>
<dbReference type="GO" id="GO:0060003">
    <property type="term" value="P:copper ion export"/>
    <property type="evidence" value="ECO:0007669"/>
    <property type="project" value="TreeGrafter"/>
</dbReference>
<dbReference type="InterPro" id="IPR051909">
    <property type="entry name" value="MFP_Cation_Efflux"/>
</dbReference>
<dbReference type="InterPro" id="IPR058649">
    <property type="entry name" value="CzcB_C"/>
</dbReference>
<protein>
    <submittedName>
        <fullName evidence="9">Efflux RND transporter periplasmic adaptor subunit</fullName>
    </submittedName>
</protein>
<feature type="domain" description="CusB-like barrel-sandwich hybrid" evidence="6">
    <location>
        <begin position="124"/>
        <end position="240"/>
    </location>
</feature>
<feature type="domain" description="CusB-like beta-barrel" evidence="7">
    <location>
        <begin position="244"/>
        <end position="318"/>
    </location>
</feature>
<evidence type="ECO:0000259" key="8">
    <source>
        <dbReference type="Pfam" id="PF25975"/>
    </source>
</evidence>
<dbReference type="Gene3D" id="2.40.30.170">
    <property type="match status" value="1"/>
</dbReference>
<dbReference type="InterPro" id="IPR045800">
    <property type="entry name" value="HMBD"/>
</dbReference>
<keyword evidence="3" id="KW-0472">Membrane</keyword>
<gene>
    <name evidence="9" type="ORF">EOE65_15695</name>
</gene>
<evidence type="ECO:0000259" key="6">
    <source>
        <dbReference type="Pfam" id="PF25919"/>
    </source>
</evidence>
<dbReference type="SUPFAM" id="SSF111369">
    <property type="entry name" value="HlyD-like secretion proteins"/>
    <property type="match status" value="1"/>
</dbReference>
<name>A0A437Q539_9GAMM</name>
<dbReference type="Pfam" id="PF25919">
    <property type="entry name" value="BSH_CusB"/>
    <property type="match status" value="1"/>
</dbReference>
<evidence type="ECO:0000256" key="1">
    <source>
        <dbReference type="ARBA" id="ARBA00009477"/>
    </source>
</evidence>
<evidence type="ECO:0000256" key="2">
    <source>
        <dbReference type="ARBA" id="ARBA00022448"/>
    </source>
</evidence>
<dbReference type="GO" id="GO:0022857">
    <property type="term" value="F:transmembrane transporter activity"/>
    <property type="evidence" value="ECO:0007669"/>
    <property type="project" value="InterPro"/>
</dbReference>
<dbReference type="InterPro" id="IPR021647">
    <property type="entry name" value="CusF_Ec"/>
</dbReference>
<dbReference type="Pfam" id="PF25954">
    <property type="entry name" value="Beta-barrel_RND_2"/>
    <property type="match status" value="1"/>
</dbReference>
<feature type="transmembrane region" description="Helical" evidence="3">
    <location>
        <begin position="7"/>
        <end position="30"/>
    </location>
</feature>
<dbReference type="FunFam" id="2.40.30.170:FF:000010">
    <property type="entry name" value="Efflux RND transporter periplasmic adaptor subunit"/>
    <property type="match status" value="1"/>
</dbReference>
<keyword evidence="3" id="KW-1133">Transmembrane helix</keyword>
<feature type="domain" description="CzcB-like C-terminal circularly permuted SH3-like" evidence="8">
    <location>
        <begin position="328"/>
        <end position="387"/>
    </location>
</feature>
<dbReference type="Pfam" id="PF25869">
    <property type="entry name" value="3HB_CusB"/>
    <property type="match status" value="1"/>
</dbReference>
<dbReference type="Gene3D" id="2.40.50.100">
    <property type="match status" value="1"/>
</dbReference>
<evidence type="ECO:0000259" key="4">
    <source>
        <dbReference type="Pfam" id="PF19335"/>
    </source>
</evidence>
<dbReference type="AlphaFoldDB" id="A0A437Q539"/>
<comment type="similarity">
    <text evidence="1">Belongs to the membrane fusion protein (MFP) (TC 8.A.1) family.</text>
</comment>
<dbReference type="Proteomes" id="UP000282818">
    <property type="component" value="Unassembled WGS sequence"/>
</dbReference>
<dbReference type="Pfam" id="PF11604">
    <property type="entry name" value="CusF_Ec"/>
    <property type="match status" value="2"/>
</dbReference>
<dbReference type="NCBIfam" id="TIGR01730">
    <property type="entry name" value="RND_mfp"/>
    <property type="match status" value="1"/>
</dbReference>
<dbReference type="InterPro" id="IPR058791">
    <property type="entry name" value="3HB_CusB"/>
</dbReference>
<proteinExistence type="inferred from homology"/>
<sequence length="569" mass="62872">MSGIIKNLLVMTAGAALGVGGVILFAPAVLQGQLSTESAEKQPLYWVAPMDANYRRDQPGKSPMGMDLVPVYEEASDSTVAGAVEIAPQVVNNLGVKTAAVIEAPFESRVDTVGYVQYSEDALVHIHPRIEGWVEALFVESTGSPVEQGAPLYRLYSPQLVTAQQELLIALKRGNRILAKAARSRLAALQVPSHFIKELERTREVQQSVTFYAPQSGVIENLSVREGFYVKPGTTLMSIAKLDEVWVEGEVFANQAAFVTQGQPVQMSLDYFPGQQWQGSVEYIYPTLSTDTRTLRLRMRFANPDQRLRPNMFASLTLFARDSETTLMVPREAVIRTGRQDRVVVALEEGQFKSVAVQLGRMNDRYIEVLDGVLQTDRIVTSAQFLLDSESSKSSDFLRMAPAPSKVWMAGEVNAVTPAERLVNISHEPAPEWKWPAMTMNFVASDQVDINQLEKGQTLHFEVAKGEAGDYQITGIHIMSQPRVSSATVNGTINRIDIENRVINISRDAIEKWDRPAATMDFIASEDVDLAALTVGAVVRFTFEVRDDLVITELTPAPTHANHSDTQQH</sequence>
<dbReference type="RefSeq" id="WP_127695457.1">
    <property type="nucleotide sequence ID" value="NZ_SACQ01000008.1"/>
</dbReference>
<evidence type="ECO:0000313" key="10">
    <source>
        <dbReference type="Proteomes" id="UP000282818"/>
    </source>
</evidence>
<dbReference type="InterPro" id="IPR058790">
    <property type="entry name" value="BSH_CusB"/>
</dbReference>
<reference evidence="9 10" key="1">
    <citation type="submission" date="2019-01" db="EMBL/GenBank/DDBJ databases">
        <authorList>
            <person name="Chen W.-M."/>
        </authorList>
    </citation>
    <scope>NUCLEOTIDE SEQUENCE [LARGE SCALE GENOMIC DNA]</scope>
    <source>
        <strain evidence="9 10">HPM-16</strain>
    </source>
</reference>
<dbReference type="GO" id="GO:0016020">
    <property type="term" value="C:membrane"/>
    <property type="evidence" value="ECO:0007669"/>
    <property type="project" value="InterPro"/>
</dbReference>
<dbReference type="EMBL" id="SACQ01000008">
    <property type="protein sequence ID" value="RVU29611.1"/>
    <property type="molecule type" value="Genomic_DNA"/>
</dbReference>
<dbReference type="InterPro" id="IPR058792">
    <property type="entry name" value="Beta-barrel_RND_2"/>
</dbReference>
<dbReference type="Gene3D" id="2.40.50.320">
    <property type="entry name" value="Copper binding periplasmic protein CusF"/>
    <property type="match status" value="2"/>
</dbReference>
<dbReference type="InterPro" id="IPR006143">
    <property type="entry name" value="RND_pump_MFP"/>
</dbReference>
<dbReference type="Gene3D" id="6.10.140.730">
    <property type="match status" value="1"/>
</dbReference>
<evidence type="ECO:0000256" key="3">
    <source>
        <dbReference type="SAM" id="Phobius"/>
    </source>
</evidence>
<evidence type="ECO:0000259" key="7">
    <source>
        <dbReference type="Pfam" id="PF25954"/>
    </source>
</evidence>
<dbReference type="Pfam" id="PF19335">
    <property type="entry name" value="HMBD"/>
    <property type="match status" value="1"/>
</dbReference>
<dbReference type="PANTHER" id="PTHR30097:SF15">
    <property type="entry name" value="CATION EFFLUX SYSTEM PROTEIN CUSB"/>
    <property type="match status" value="1"/>
</dbReference>
<dbReference type="Pfam" id="PF25975">
    <property type="entry name" value="CzcB_C"/>
    <property type="match status" value="1"/>
</dbReference>
<accession>A0A437Q539</accession>
<feature type="domain" description="CusB-like three alpha-helical bundle" evidence="5">
    <location>
        <begin position="160"/>
        <end position="207"/>
    </location>
</feature>
<dbReference type="Gene3D" id="2.40.420.20">
    <property type="match status" value="1"/>
</dbReference>
<organism evidence="9 10">
    <name type="scientific">Neptunomonas marina</name>
    <dbReference type="NCBI Taxonomy" id="1815562"/>
    <lineage>
        <taxon>Bacteria</taxon>
        <taxon>Pseudomonadati</taxon>
        <taxon>Pseudomonadota</taxon>
        <taxon>Gammaproteobacteria</taxon>
        <taxon>Oceanospirillales</taxon>
        <taxon>Oceanospirillaceae</taxon>
        <taxon>Neptunomonas</taxon>
    </lineage>
</organism>
<dbReference type="GO" id="GO:0015679">
    <property type="term" value="P:plasma membrane copper ion transport"/>
    <property type="evidence" value="ECO:0007669"/>
    <property type="project" value="TreeGrafter"/>
</dbReference>
<dbReference type="GO" id="GO:0046914">
    <property type="term" value="F:transition metal ion binding"/>
    <property type="evidence" value="ECO:0007669"/>
    <property type="project" value="TreeGrafter"/>
</dbReference>
<dbReference type="GO" id="GO:0030288">
    <property type="term" value="C:outer membrane-bounded periplasmic space"/>
    <property type="evidence" value="ECO:0007669"/>
    <property type="project" value="TreeGrafter"/>
</dbReference>
<evidence type="ECO:0000313" key="9">
    <source>
        <dbReference type="EMBL" id="RVU29611.1"/>
    </source>
</evidence>